<dbReference type="PANTHER" id="PTHR43000">
    <property type="entry name" value="DTDP-D-GLUCOSE 4,6-DEHYDRATASE-RELATED"/>
    <property type="match status" value="1"/>
</dbReference>
<dbReference type="InterPro" id="IPR036291">
    <property type="entry name" value="NAD(P)-bd_dom_sf"/>
</dbReference>
<evidence type="ECO:0000259" key="1">
    <source>
        <dbReference type="Pfam" id="PF16363"/>
    </source>
</evidence>
<dbReference type="InterPro" id="IPR013445">
    <property type="entry name" value="CDP_4_6_deHydtase"/>
</dbReference>
<comment type="caution">
    <text evidence="2">The sequence shown here is derived from an EMBL/GenBank/DDBJ whole genome shotgun (WGS) entry which is preliminary data.</text>
</comment>
<accession>A0AAD2DEJ8</accession>
<dbReference type="CDD" id="cd05252">
    <property type="entry name" value="CDP_GD_SDR_e"/>
    <property type="match status" value="1"/>
</dbReference>
<dbReference type="Proteomes" id="UP001189143">
    <property type="component" value="Unassembled WGS sequence"/>
</dbReference>
<dbReference type="RefSeq" id="WP_317049608.1">
    <property type="nucleotide sequence ID" value="NZ_CAMRXC010000240.1"/>
</dbReference>
<name>A0AAD2DEJ8_9CLOT</name>
<keyword evidence="2" id="KW-0456">Lyase</keyword>
<evidence type="ECO:0000313" key="3">
    <source>
        <dbReference type="Proteomes" id="UP001189143"/>
    </source>
</evidence>
<sequence length="354" mass="40773">MENMGLDLNFYKSKRVLVTGHTGFKGTWLCKMLNNAGAIVTGYSLNPPNETNLFELSGIGKEMNSVIGDIRDLDKLKKVFREVHPEIIFHLAAQPIVRESYKEPVYTYETNVMGTVNILECVRINQCVKSFLNITTDKVYKNNEWEWGYRENESLDGFEPYSNSKSCSELVTHSYKNSFFSEGSVAISTARAGNVIGGGDFAKNRIIPDCIRAAQKNETIIVRNPYSIRPYQHVLEALYVYLIIAEKQYKDIKYSDYYNVGPDESDSITTGALVDLFCRKYGEGIKWEEIYVDGPHEANFLKLDCSKIKSIFDWKSRWNIEKAMEKTVEWSKIYFNNEDISKCMDMQIKEFYNT</sequence>
<dbReference type="Gene3D" id="3.90.25.10">
    <property type="entry name" value="UDP-galactose 4-epimerase, domain 1"/>
    <property type="match status" value="1"/>
</dbReference>
<evidence type="ECO:0000313" key="2">
    <source>
        <dbReference type="EMBL" id="CAI3559954.1"/>
    </source>
</evidence>
<protein>
    <submittedName>
        <fullName evidence="2">CDP-glucose 4,6-dehydratase</fullName>
        <ecNumber evidence="2">4.2.1.45</ecNumber>
    </submittedName>
</protein>
<dbReference type="AlphaFoldDB" id="A0AAD2DEJ8"/>
<dbReference type="Pfam" id="PF16363">
    <property type="entry name" value="GDP_Man_Dehyd"/>
    <property type="match status" value="1"/>
</dbReference>
<dbReference type="Gene3D" id="3.40.50.720">
    <property type="entry name" value="NAD(P)-binding Rossmann-like Domain"/>
    <property type="match status" value="1"/>
</dbReference>
<dbReference type="SUPFAM" id="SSF51735">
    <property type="entry name" value="NAD(P)-binding Rossmann-fold domains"/>
    <property type="match status" value="1"/>
</dbReference>
<dbReference type="EC" id="4.2.1.45" evidence="2"/>
<dbReference type="NCBIfam" id="TIGR02622">
    <property type="entry name" value="CDP_4_6_dhtase"/>
    <property type="match status" value="1"/>
</dbReference>
<reference evidence="2" key="1">
    <citation type="submission" date="2022-10" db="EMBL/GenBank/DDBJ databases">
        <authorList>
            <person name="Aires J."/>
            <person name="Mesa V."/>
        </authorList>
    </citation>
    <scope>NUCLEOTIDE SEQUENCE</scope>
    <source>
        <strain evidence="2">Clostridium neonatale JD116</strain>
    </source>
</reference>
<gene>
    <name evidence="2" type="primary">rfbG</name>
    <name evidence="2" type="ORF">CNEO2_10080</name>
</gene>
<feature type="domain" description="NAD(P)-binding" evidence="1">
    <location>
        <begin position="17"/>
        <end position="326"/>
    </location>
</feature>
<dbReference type="EMBL" id="CAMTCP010000111">
    <property type="protein sequence ID" value="CAI3559954.1"/>
    <property type="molecule type" value="Genomic_DNA"/>
</dbReference>
<dbReference type="GO" id="GO:0047733">
    <property type="term" value="F:CDP-glucose 4,6-dehydratase activity"/>
    <property type="evidence" value="ECO:0007669"/>
    <property type="project" value="UniProtKB-EC"/>
</dbReference>
<proteinExistence type="predicted"/>
<dbReference type="InterPro" id="IPR016040">
    <property type="entry name" value="NAD(P)-bd_dom"/>
</dbReference>
<organism evidence="2 3">
    <name type="scientific">Clostridium neonatale</name>
    <dbReference type="NCBI Taxonomy" id="137838"/>
    <lineage>
        <taxon>Bacteria</taxon>
        <taxon>Bacillati</taxon>
        <taxon>Bacillota</taxon>
        <taxon>Clostridia</taxon>
        <taxon>Eubacteriales</taxon>
        <taxon>Clostridiaceae</taxon>
        <taxon>Clostridium</taxon>
    </lineage>
</organism>